<dbReference type="PROSITE" id="PS00108">
    <property type="entry name" value="PROTEIN_KINASE_ST"/>
    <property type="match status" value="1"/>
</dbReference>
<dbReference type="GO" id="GO:0005886">
    <property type="term" value="C:plasma membrane"/>
    <property type="evidence" value="ECO:0007669"/>
    <property type="project" value="UniProtKB-SubCell"/>
</dbReference>
<evidence type="ECO:0000256" key="7">
    <source>
        <dbReference type="ARBA" id="ARBA00022692"/>
    </source>
</evidence>
<evidence type="ECO:0000259" key="19">
    <source>
        <dbReference type="SMART" id="SM00220"/>
    </source>
</evidence>
<keyword evidence="11" id="KW-0067">ATP-binding</keyword>
<evidence type="ECO:0000256" key="3">
    <source>
        <dbReference type="ARBA" id="ARBA00022527"/>
    </source>
</evidence>
<dbReference type="NCBIfam" id="TIGR02432">
    <property type="entry name" value="lysidine_TilS_N"/>
    <property type="match status" value="1"/>
</dbReference>
<dbReference type="InterPro" id="IPR047117">
    <property type="entry name" value="PERK1-13-like"/>
</dbReference>
<evidence type="ECO:0000256" key="11">
    <source>
        <dbReference type="ARBA" id="ARBA00022840"/>
    </source>
</evidence>
<evidence type="ECO:0000256" key="2">
    <source>
        <dbReference type="ARBA" id="ARBA00022475"/>
    </source>
</evidence>
<evidence type="ECO:0000256" key="6">
    <source>
        <dbReference type="ARBA" id="ARBA00022679"/>
    </source>
</evidence>
<feature type="compositionally biased region" description="Pro residues" evidence="17">
    <location>
        <begin position="26"/>
        <end position="93"/>
    </location>
</feature>
<keyword evidence="10" id="KW-0418">Kinase</keyword>
<dbReference type="Proteomes" id="UP000682877">
    <property type="component" value="Chromosome 3"/>
</dbReference>
<proteinExistence type="inferred from homology"/>
<dbReference type="CDD" id="cd01992">
    <property type="entry name" value="TilS_N"/>
    <property type="match status" value="1"/>
</dbReference>
<keyword evidence="7 18" id="KW-0812">Transmembrane</keyword>
<dbReference type="GO" id="GO:0032267">
    <property type="term" value="F:tRNA(Ile)-lysidine synthase activity"/>
    <property type="evidence" value="ECO:0007669"/>
    <property type="project" value="UniProtKB-EC"/>
</dbReference>
<sequence>MSTAPSPGTTPSPSPPSPPTNSTTTTPPPSSSPPPTTTPSSPPPPPSTNSTSPPPSSPLPPSLPPPSPPGSSTPPLPQPSPSAPITPSPPSPSTPGSNPRSPPSPNQGPPNTPSGPTPRTPSNANPSPPSDSSDGLSTGVVVGIAIGGVVALVVLTLICLLCKKKRRRRHDDEAAYYVPPPPPPSGPKAGGPYGGQQQYWQQQNASRPSDNHVVTSLPPPKPPSPPRKPPPPPPPPAFMSSSGGSDYSDLPVLPPPSPGLVLGFSKSILPSGKEVAVKQLKAGSGQGEREFQAEVEIISRVHHRHLVSLIGYCMAGVQRLLVYEFVPNNNLEFHLHGKGRPTMEWSTRLKIALGSAKGLSYLHEDCNPKIIHRDIKAANILIDFKFEAKVADFGLAKIASDTNTHVSTRVMGTFGYLAPEYAASGKLTEKSDVFSFGVVLLELITGRRPVDANNVYVDDSLVDWARPLLNRASEEGDFEGLADSKMGNEYDREEMARMVACAAACVRHSARRRPRMSQIVRALEGNVSLSDLNEGMRPGHSNVYSSYGGSTDYDTSQYNDDMKKFRKMALGTQEYGTTGEYSNPTSDYGLYPSGSSSEGQATREMEMGKIKKTGQGLKPHHRIALGVSGGPDSMALCVLTAKWKTEGLSCVNKTDGFIDGLVAIVVDHGLRQESKDEAELVCSRVSQMGIRCEIASCYWVDGRPKLGHLQEAAREMRYQMISNVCFRQQIEVLLIAHHADDQAELFILRLSRSSGVLGLAGTAFASEIFSRNLQLDAKHMKNRSILLVRPLLDLWKEDMYKICQWGRQDWVEDPTNRSQLFVRNRIRTSIGNLHSGNFKSELQAVISECRRTRSFVDKVCTDLISQTVSVTDKGYAILDLERLNPSGVKDICLSKYLAAVLQFISQRQRPIRGNTSKLLLNYIRAIPCRTSLTAAGCYLSPAPGSKGTKIIVSCSVDCPLPSKTELVNICVNEAQKKPTSDEFSKIISDATSISDQAAPSKLFQVQFLDVASESVLSKARELNLLSESTYTTIGLLQRNETNRFITKTEDKSVEESEHGTNIPSSSDKVHLWPGQNLYFMNRFLIRWNLSDHQCDEAGCRNCPVKTATSMEVRHMVESDWLYLAELSKCSNSNHSVSSSQKALRSLKLIPAAARKSLPVLINHCGLLLSVPAIGFNYCPCLEASAVFLPRVPLGGGHSSFL</sequence>
<dbReference type="HAMAP" id="MF_01161">
    <property type="entry name" value="tRNA_Ile_lys_synt"/>
    <property type="match status" value="1"/>
</dbReference>
<dbReference type="InterPro" id="IPR012094">
    <property type="entry name" value="tRNA_Ile_lys_synt"/>
</dbReference>
<feature type="compositionally biased region" description="Low complexity" evidence="17">
    <location>
        <begin position="120"/>
        <end position="138"/>
    </location>
</feature>
<feature type="compositionally biased region" description="Pro residues" evidence="17">
    <location>
        <begin position="8"/>
        <end position="19"/>
    </location>
</feature>
<evidence type="ECO:0000256" key="15">
    <source>
        <dbReference type="ARBA" id="ARBA00048539"/>
    </source>
</evidence>
<evidence type="ECO:0000256" key="18">
    <source>
        <dbReference type="SAM" id="Phobius"/>
    </source>
</evidence>
<comment type="catalytic activity">
    <reaction evidence="15">
        <text>cytidine(34) in tRNA(Ile2) + L-lysine + ATP = lysidine(34) in tRNA(Ile2) + AMP + diphosphate + H(+)</text>
        <dbReference type="Rhea" id="RHEA:43744"/>
        <dbReference type="Rhea" id="RHEA-COMP:10625"/>
        <dbReference type="Rhea" id="RHEA-COMP:10670"/>
        <dbReference type="ChEBI" id="CHEBI:15378"/>
        <dbReference type="ChEBI" id="CHEBI:30616"/>
        <dbReference type="ChEBI" id="CHEBI:32551"/>
        <dbReference type="ChEBI" id="CHEBI:33019"/>
        <dbReference type="ChEBI" id="CHEBI:82748"/>
        <dbReference type="ChEBI" id="CHEBI:83665"/>
        <dbReference type="ChEBI" id="CHEBI:456215"/>
        <dbReference type="EC" id="6.3.4.19"/>
    </reaction>
</comment>
<evidence type="ECO:0000256" key="17">
    <source>
        <dbReference type="SAM" id="MobiDB-lite"/>
    </source>
</evidence>
<feature type="compositionally biased region" description="Pro residues" evidence="17">
    <location>
        <begin position="217"/>
        <end position="237"/>
    </location>
</feature>
<keyword evidence="13 18" id="KW-0472">Membrane</keyword>
<evidence type="ECO:0000256" key="16">
    <source>
        <dbReference type="ARBA" id="ARBA00048679"/>
    </source>
</evidence>
<feature type="transmembrane region" description="Helical" evidence="18">
    <location>
        <begin position="306"/>
        <end position="326"/>
    </location>
</feature>
<evidence type="ECO:0000256" key="4">
    <source>
        <dbReference type="ARBA" id="ARBA00022553"/>
    </source>
</evidence>
<evidence type="ECO:0000256" key="14">
    <source>
        <dbReference type="ARBA" id="ARBA00047899"/>
    </source>
</evidence>
<reference evidence="20" key="1">
    <citation type="submission" date="2021-01" db="EMBL/GenBank/DDBJ databases">
        <authorList>
            <person name="Bezrukov I."/>
        </authorList>
    </citation>
    <scope>NUCLEOTIDE SEQUENCE</scope>
</reference>
<organism evidence="20 21">
    <name type="scientific">Arabidopsis arenosa</name>
    <name type="common">Sand rock-cress</name>
    <name type="synonym">Cardaminopsis arenosa</name>
    <dbReference type="NCBI Taxonomy" id="38785"/>
    <lineage>
        <taxon>Eukaryota</taxon>
        <taxon>Viridiplantae</taxon>
        <taxon>Streptophyta</taxon>
        <taxon>Embryophyta</taxon>
        <taxon>Tracheophyta</taxon>
        <taxon>Spermatophyta</taxon>
        <taxon>Magnoliopsida</taxon>
        <taxon>eudicotyledons</taxon>
        <taxon>Gunneridae</taxon>
        <taxon>Pentapetalae</taxon>
        <taxon>rosids</taxon>
        <taxon>malvids</taxon>
        <taxon>Brassicales</taxon>
        <taxon>Brassicaceae</taxon>
        <taxon>Camelineae</taxon>
        <taxon>Arabidopsis</taxon>
    </lineage>
</organism>
<keyword evidence="3" id="KW-0723">Serine/threonine-protein kinase</keyword>
<evidence type="ECO:0000256" key="5">
    <source>
        <dbReference type="ARBA" id="ARBA00022598"/>
    </source>
</evidence>
<feature type="domain" description="Protein kinase" evidence="19">
    <location>
        <begin position="261"/>
        <end position="523"/>
    </location>
</feature>
<dbReference type="InterPro" id="IPR014729">
    <property type="entry name" value="Rossmann-like_a/b/a_fold"/>
</dbReference>
<gene>
    <name evidence="20" type="ORF">AARE701A_LOCUS8074</name>
</gene>
<dbReference type="GO" id="GO:0005524">
    <property type="term" value="F:ATP binding"/>
    <property type="evidence" value="ECO:0007669"/>
    <property type="project" value="UniProtKB-KW"/>
</dbReference>
<dbReference type="EMBL" id="LR999453">
    <property type="protein sequence ID" value="CAE5971054.1"/>
    <property type="molecule type" value="Genomic_DNA"/>
</dbReference>
<feature type="region of interest" description="Disordered" evidence="17">
    <location>
        <begin position="1"/>
        <end position="138"/>
    </location>
</feature>
<evidence type="ECO:0000256" key="12">
    <source>
        <dbReference type="ARBA" id="ARBA00022989"/>
    </source>
</evidence>
<dbReference type="InterPro" id="IPR012795">
    <property type="entry name" value="tRNA_Ile_lys_synt_N"/>
</dbReference>
<dbReference type="Pfam" id="PF01171">
    <property type="entry name" value="ATP_bind_3"/>
    <property type="match status" value="1"/>
</dbReference>
<feature type="transmembrane region" description="Helical" evidence="18">
    <location>
        <begin position="136"/>
        <end position="161"/>
    </location>
</feature>
<dbReference type="InterPro" id="IPR000719">
    <property type="entry name" value="Prot_kinase_dom"/>
</dbReference>
<feature type="compositionally biased region" description="Pro residues" evidence="17">
    <location>
        <begin position="100"/>
        <end position="119"/>
    </location>
</feature>
<name>A0A8S2A018_ARAAE</name>
<dbReference type="GO" id="GO:0008033">
    <property type="term" value="P:tRNA processing"/>
    <property type="evidence" value="ECO:0007669"/>
    <property type="project" value="UniProtKB-KW"/>
</dbReference>
<dbReference type="FunFam" id="3.40.50.620:FF:000466">
    <property type="entry name" value="Adenine nucleotide alpha hydrolases-like superfamily protein"/>
    <property type="match status" value="1"/>
</dbReference>
<dbReference type="SUPFAM" id="SSF56112">
    <property type="entry name" value="Protein kinase-like (PK-like)"/>
    <property type="match status" value="1"/>
</dbReference>
<evidence type="ECO:0000256" key="1">
    <source>
        <dbReference type="ARBA" id="ARBA00004162"/>
    </source>
</evidence>
<keyword evidence="2" id="KW-1003">Cell membrane</keyword>
<dbReference type="FunFam" id="1.10.510.10:FF:000239">
    <property type="entry name" value="Proline-rich receptor-like protein kinase PERK1"/>
    <property type="match status" value="1"/>
</dbReference>
<dbReference type="InterPro" id="IPR001245">
    <property type="entry name" value="Ser-Thr/Tyr_kinase_cat_dom"/>
</dbReference>
<evidence type="ECO:0000313" key="20">
    <source>
        <dbReference type="EMBL" id="CAE5971054.1"/>
    </source>
</evidence>
<dbReference type="Pfam" id="PF07714">
    <property type="entry name" value="PK_Tyr_Ser-Thr"/>
    <property type="match status" value="1"/>
</dbReference>
<dbReference type="Gene3D" id="3.30.200.20">
    <property type="entry name" value="Phosphorylase Kinase, domain 1"/>
    <property type="match status" value="1"/>
</dbReference>
<feature type="region of interest" description="Disordered" evidence="17">
    <location>
        <begin position="169"/>
        <end position="252"/>
    </location>
</feature>
<dbReference type="PANTHER" id="PTHR47982">
    <property type="entry name" value="PROLINE-RICH RECEPTOR-LIKE PROTEIN KINASE PERK4"/>
    <property type="match status" value="1"/>
</dbReference>
<dbReference type="GO" id="GO:0004674">
    <property type="term" value="F:protein serine/threonine kinase activity"/>
    <property type="evidence" value="ECO:0007669"/>
    <property type="project" value="UniProtKB-KW"/>
</dbReference>
<keyword evidence="12 18" id="KW-1133">Transmembrane helix</keyword>
<evidence type="ECO:0000313" key="21">
    <source>
        <dbReference type="Proteomes" id="UP000682877"/>
    </source>
</evidence>
<dbReference type="PANTHER" id="PTHR47982:SF35">
    <property type="entry name" value="PROLINE-RICH RECEPTOR-LIKE PROTEIN KINASE PERK1-RELATED"/>
    <property type="match status" value="1"/>
</dbReference>
<accession>A0A8S2A018</accession>
<keyword evidence="21" id="KW-1185">Reference proteome</keyword>
<keyword evidence="9" id="KW-0547">Nucleotide-binding</keyword>
<comment type="catalytic activity">
    <reaction evidence="16">
        <text>L-seryl-[protein] + ATP = O-phospho-L-seryl-[protein] + ADP + H(+)</text>
        <dbReference type="Rhea" id="RHEA:17989"/>
        <dbReference type="Rhea" id="RHEA-COMP:9863"/>
        <dbReference type="Rhea" id="RHEA-COMP:11604"/>
        <dbReference type="ChEBI" id="CHEBI:15378"/>
        <dbReference type="ChEBI" id="CHEBI:29999"/>
        <dbReference type="ChEBI" id="CHEBI:30616"/>
        <dbReference type="ChEBI" id="CHEBI:83421"/>
        <dbReference type="ChEBI" id="CHEBI:456216"/>
        <dbReference type="EC" id="2.7.11.1"/>
    </reaction>
</comment>
<keyword evidence="8" id="KW-0819">tRNA processing</keyword>
<feature type="compositionally biased region" description="Polar residues" evidence="17">
    <location>
        <begin position="204"/>
        <end position="214"/>
    </location>
</feature>
<dbReference type="SMART" id="SM00220">
    <property type="entry name" value="S_TKc"/>
    <property type="match status" value="1"/>
</dbReference>
<dbReference type="InterPro" id="IPR011063">
    <property type="entry name" value="TilS/TtcA_N"/>
</dbReference>
<dbReference type="InterPro" id="IPR008271">
    <property type="entry name" value="Ser/Thr_kinase_AS"/>
</dbReference>
<dbReference type="AlphaFoldDB" id="A0A8S2A018"/>
<keyword evidence="4" id="KW-0597">Phosphoprotein</keyword>
<dbReference type="InterPro" id="IPR011009">
    <property type="entry name" value="Kinase-like_dom_sf"/>
</dbReference>
<dbReference type="Gene3D" id="3.40.50.620">
    <property type="entry name" value="HUPs"/>
    <property type="match status" value="1"/>
</dbReference>
<evidence type="ECO:0000256" key="13">
    <source>
        <dbReference type="ARBA" id="ARBA00023136"/>
    </source>
</evidence>
<comment type="catalytic activity">
    <reaction evidence="14">
        <text>L-threonyl-[protein] + ATP = O-phospho-L-threonyl-[protein] + ADP + H(+)</text>
        <dbReference type="Rhea" id="RHEA:46608"/>
        <dbReference type="Rhea" id="RHEA-COMP:11060"/>
        <dbReference type="Rhea" id="RHEA-COMP:11605"/>
        <dbReference type="ChEBI" id="CHEBI:15378"/>
        <dbReference type="ChEBI" id="CHEBI:30013"/>
        <dbReference type="ChEBI" id="CHEBI:30616"/>
        <dbReference type="ChEBI" id="CHEBI:61977"/>
        <dbReference type="ChEBI" id="CHEBI:456216"/>
        <dbReference type="EC" id="2.7.11.1"/>
    </reaction>
</comment>
<dbReference type="Gene3D" id="1.10.510.10">
    <property type="entry name" value="Transferase(Phosphotransferase) domain 1"/>
    <property type="match status" value="1"/>
</dbReference>
<keyword evidence="6" id="KW-0808">Transferase</keyword>
<keyword evidence="5" id="KW-0436">Ligase</keyword>
<comment type="subcellular location">
    <subcellularLocation>
        <location evidence="1">Cell membrane</location>
        <topology evidence="1">Single-pass membrane protein</topology>
    </subcellularLocation>
</comment>
<dbReference type="SUPFAM" id="SSF52402">
    <property type="entry name" value="Adenine nucleotide alpha hydrolases-like"/>
    <property type="match status" value="1"/>
</dbReference>
<protein>
    <recommendedName>
        <fullName evidence="19">Protein kinase domain-containing protein</fullName>
    </recommendedName>
</protein>
<evidence type="ECO:0000256" key="10">
    <source>
        <dbReference type="ARBA" id="ARBA00022777"/>
    </source>
</evidence>
<evidence type="ECO:0000256" key="8">
    <source>
        <dbReference type="ARBA" id="ARBA00022694"/>
    </source>
</evidence>
<evidence type="ECO:0000256" key="9">
    <source>
        <dbReference type="ARBA" id="ARBA00022741"/>
    </source>
</evidence>